<comment type="subunit">
    <text evidence="11">The system is composed of three essential subunits: KdpA, KdpB and KdpC.</text>
</comment>
<comment type="function">
    <text evidence="11">Part of the high-affinity ATP-driven potassium transport (or Kdp) system, which catalyzes the hydrolysis of ATP coupled with the electrogenic transport of potassium into the cytoplasm. This subunit acts as a catalytic chaperone that increases the ATP-binding affinity of the ATP-hydrolyzing subunit KdpB by the formation of a transient KdpB/KdpC/ATP ternary complex.</text>
</comment>
<dbReference type="PIRSF" id="PIRSF001296">
    <property type="entry name" value="K_ATPase_KdpC"/>
    <property type="match status" value="1"/>
</dbReference>
<keyword evidence="7 11" id="KW-0630">Potassium</keyword>
<keyword evidence="6 11" id="KW-0067">ATP-binding</keyword>
<dbReference type="InterPro" id="IPR003820">
    <property type="entry name" value="KdpC"/>
</dbReference>
<organism evidence="13 14">
    <name type="scientific">Nocardioides jiangsuensis</name>
    <dbReference type="NCBI Taxonomy" id="2866161"/>
    <lineage>
        <taxon>Bacteria</taxon>
        <taxon>Bacillati</taxon>
        <taxon>Actinomycetota</taxon>
        <taxon>Actinomycetes</taxon>
        <taxon>Propionibacteriales</taxon>
        <taxon>Nocardioidaceae</taxon>
        <taxon>Nocardioides</taxon>
    </lineage>
</organism>
<evidence type="ECO:0000256" key="4">
    <source>
        <dbReference type="ARBA" id="ARBA00022692"/>
    </source>
</evidence>
<evidence type="ECO:0000256" key="3">
    <source>
        <dbReference type="ARBA" id="ARBA00022538"/>
    </source>
</evidence>
<evidence type="ECO:0000256" key="5">
    <source>
        <dbReference type="ARBA" id="ARBA00022741"/>
    </source>
</evidence>
<feature type="region of interest" description="Disordered" evidence="12">
    <location>
        <begin position="88"/>
        <end position="108"/>
    </location>
</feature>
<keyword evidence="4 11" id="KW-0812">Transmembrane</keyword>
<keyword evidence="1 11" id="KW-0813">Transport</keyword>
<reference evidence="13 14" key="1">
    <citation type="submission" date="2021-08" db="EMBL/GenBank/DDBJ databases">
        <title>Nocardioides bacterium WL0053 sp. nov., isolated from the sediment.</title>
        <authorList>
            <person name="Wang L."/>
            <person name="Zhang D."/>
            <person name="Zhang A."/>
        </authorList>
    </citation>
    <scope>NUCLEOTIDE SEQUENCE [LARGE SCALE GENOMIC DNA]</scope>
    <source>
        <strain evidence="13 14">WL0053</strain>
    </source>
</reference>
<evidence type="ECO:0000313" key="13">
    <source>
        <dbReference type="EMBL" id="MBY9076850.1"/>
    </source>
</evidence>
<evidence type="ECO:0000256" key="7">
    <source>
        <dbReference type="ARBA" id="ARBA00022958"/>
    </source>
</evidence>
<keyword evidence="2 11" id="KW-1003">Cell membrane</keyword>
<keyword evidence="10 11" id="KW-0472">Membrane</keyword>
<protein>
    <recommendedName>
        <fullName evidence="11">Potassium-transporting ATPase KdpC subunit</fullName>
    </recommendedName>
    <alternativeName>
        <fullName evidence="11">ATP phosphohydrolase [potassium-transporting] C chain</fullName>
    </alternativeName>
    <alternativeName>
        <fullName evidence="11">Potassium-binding and translocating subunit C</fullName>
    </alternativeName>
    <alternativeName>
        <fullName evidence="11">Potassium-translocating ATPase C chain</fullName>
    </alternativeName>
</protein>
<keyword evidence="5 11" id="KW-0547">Nucleotide-binding</keyword>
<evidence type="ECO:0000256" key="2">
    <source>
        <dbReference type="ARBA" id="ARBA00022475"/>
    </source>
</evidence>
<dbReference type="EMBL" id="JAIEZQ010000003">
    <property type="protein sequence ID" value="MBY9076850.1"/>
    <property type="molecule type" value="Genomic_DNA"/>
</dbReference>
<comment type="similarity">
    <text evidence="11">Belongs to the KdpC family.</text>
</comment>
<evidence type="ECO:0000256" key="1">
    <source>
        <dbReference type="ARBA" id="ARBA00022448"/>
    </source>
</evidence>
<accession>A0ABS7RP76</accession>
<keyword evidence="8 11" id="KW-1133">Transmembrane helix</keyword>
<comment type="subcellular location">
    <subcellularLocation>
        <location evidence="11">Cell membrane</location>
        <topology evidence="11">Single-pass membrane protein</topology>
    </subcellularLocation>
</comment>
<name>A0ABS7RP76_9ACTN</name>
<comment type="caution">
    <text evidence="13">The sequence shown here is derived from an EMBL/GenBank/DDBJ whole genome shotgun (WGS) entry which is preliminary data.</text>
</comment>
<gene>
    <name evidence="11" type="primary">kdpC</name>
    <name evidence="13" type="ORF">K1X13_18625</name>
</gene>
<evidence type="ECO:0000256" key="6">
    <source>
        <dbReference type="ARBA" id="ARBA00022840"/>
    </source>
</evidence>
<keyword evidence="9 11" id="KW-0406">Ion transport</keyword>
<evidence type="ECO:0000313" key="14">
    <source>
        <dbReference type="Proteomes" id="UP000754710"/>
    </source>
</evidence>
<dbReference type="Proteomes" id="UP000754710">
    <property type="component" value="Unassembled WGS sequence"/>
</dbReference>
<evidence type="ECO:0000256" key="11">
    <source>
        <dbReference type="HAMAP-Rule" id="MF_00276"/>
    </source>
</evidence>
<keyword evidence="3 11" id="KW-0633">Potassium transport</keyword>
<evidence type="ECO:0000256" key="9">
    <source>
        <dbReference type="ARBA" id="ARBA00023065"/>
    </source>
</evidence>
<evidence type="ECO:0000256" key="12">
    <source>
        <dbReference type="SAM" id="MobiDB-lite"/>
    </source>
</evidence>
<dbReference type="HAMAP" id="MF_00276">
    <property type="entry name" value="KdpC"/>
    <property type="match status" value="1"/>
</dbReference>
<evidence type="ECO:0000256" key="10">
    <source>
        <dbReference type="ARBA" id="ARBA00023136"/>
    </source>
</evidence>
<dbReference type="Pfam" id="PF02669">
    <property type="entry name" value="KdpC"/>
    <property type="match status" value="1"/>
</dbReference>
<dbReference type="PANTHER" id="PTHR30042">
    <property type="entry name" value="POTASSIUM-TRANSPORTING ATPASE C CHAIN"/>
    <property type="match status" value="1"/>
</dbReference>
<sequence length="218" mass="22709">MRQLGAGLRALLVLTLVVGVAYPLLLTAVAQVVLPDHADGSLVASRDGLVGSELLGQSFTRPVTEDGEPVTDAVGVPVTEPDPAYFQNRPSAAGGGYDPLSSSASNYGPENPDLVALVEERRALVAALDGVDPEQVPPDALLASGSGLDPHISPAYAHLQAARVARERGLAPEQVRRLVDDLTQGRSLGFLGEPRVNVLLLNLALDEQAGTPDEADSE</sequence>
<dbReference type="PANTHER" id="PTHR30042:SF2">
    <property type="entry name" value="POTASSIUM-TRANSPORTING ATPASE KDPC SUBUNIT"/>
    <property type="match status" value="1"/>
</dbReference>
<evidence type="ECO:0000256" key="8">
    <source>
        <dbReference type="ARBA" id="ARBA00022989"/>
    </source>
</evidence>
<proteinExistence type="inferred from homology"/>
<keyword evidence="14" id="KW-1185">Reference proteome</keyword>